<dbReference type="EMBL" id="JACHXM010000018">
    <property type="protein sequence ID" value="MBB3142216.1"/>
    <property type="molecule type" value="Genomic_DNA"/>
</dbReference>
<keyword evidence="1" id="KW-1133">Transmembrane helix</keyword>
<organism evidence="2 3">
    <name type="scientific">Halomonas organivorans</name>
    <dbReference type="NCBI Taxonomy" id="257772"/>
    <lineage>
        <taxon>Bacteria</taxon>
        <taxon>Pseudomonadati</taxon>
        <taxon>Pseudomonadota</taxon>
        <taxon>Gammaproteobacteria</taxon>
        <taxon>Oceanospirillales</taxon>
        <taxon>Halomonadaceae</taxon>
        <taxon>Halomonas</taxon>
    </lineage>
</organism>
<proteinExistence type="predicted"/>
<dbReference type="RefSeq" id="WP_183388578.1">
    <property type="nucleotide sequence ID" value="NZ_JACHXM010000018.1"/>
</dbReference>
<comment type="caution">
    <text evidence="2">The sequence shown here is derived from an EMBL/GenBank/DDBJ whole genome shotgun (WGS) entry which is preliminary data.</text>
</comment>
<dbReference type="Proteomes" id="UP000525987">
    <property type="component" value="Unassembled WGS sequence"/>
</dbReference>
<protein>
    <submittedName>
        <fullName evidence="2">Uncharacterized protein</fullName>
    </submittedName>
</protein>
<evidence type="ECO:0000313" key="2">
    <source>
        <dbReference type="EMBL" id="MBB3142216.1"/>
    </source>
</evidence>
<reference evidence="2 3" key="1">
    <citation type="submission" date="2020-08" db="EMBL/GenBank/DDBJ databases">
        <title>Genomic Encyclopedia of Type Strains, Phase III (KMG-III): the genomes of soil and plant-associated and newly described type strains.</title>
        <authorList>
            <person name="Whitman W."/>
        </authorList>
    </citation>
    <scope>NUCLEOTIDE SEQUENCE [LARGE SCALE GENOMIC DNA]</scope>
    <source>
        <strain evidence="2 3">CECT 5995</strain>
    </source>
</reference>
<evidence type="ECO:0000313" key="3">
    <source>
        <dbReference type="Proteomes" id="UP000525987"/>
    </source>
</evidence>
<sequence>MRRLKEWWKRWKAKHWEKDIEVIDDSQIIGFFPVVPPLRARWEAIRPHLKRWTPDVAVGVLAGIITTLILRLFGL</sequence>
<gene>
    <name evidence="2" type="ORF">FHR96_003103</name>
</gene>
<keyword evidence="1" id="KW-0812">Transmembrane</keyword>
<dbReference type="AlphaFoldDB" id="A0A7W5C071"/>
<feature type="transmembrane region" description="Helical" evidence="1">
    <location>
        <begin position="56"/>
        <end position="74"/>
    </location>
</feature>
<accession>A0A7W5C071</accession>
<keyword evidence="1" id="KW-0472">Membrane</keyword>
<name>A0A7W5C071_9GAMM</name>
<evidence type="ECO:0000256" key="1">
    <source>
        <dbReference type="SAM" id="Phobius"/>
    </source>
</evidence>
<keyword evidence="3" id="KW-1185">Reference proteome</keyword>